<dbReference type="AlphaFoldDB" id="A0AAF1JY75"/>
<accession>A0AAF1JY75</accession>
<reference evidence="1" key="2">
    <citation type="journal article" date="2021" name="Syst. Appl. Microbiol.">
        <title>Roseomonas hellenica sp. nov., isolated from roots of wild-growing Alkanna tinctoria.</title>
        <authorList>
            <person name="Rat A."/>
            <person name="Naranjo H.D."/>
            <person name="Lebbe L."/>
            <person name="Cnockaert M."/>
            <person name="Krigas N."/>
            <person name="Grigoriadou K."/>
            <person name="Maloupa E."/>
            <person name="Willems A."/>
        </authorList>
    </citation>
    <scope>NUCLEOTIDE SEQUENCE</scope>
    <source>
        <strain evidence="1">LMG 28251</strain>
    </source>
</reference>
<organism evidence="1 2">
    <name type="scientific">Plastoroseomonas arctica</name>
    <dbReference type="NCBI Taxonomy" id="1509237"/>
    <lineage>
        <taxon>Bacteria</taxon>
        <taxon>Pseudomonadati</taxon>
        <taxon>Pseudomonadota</taxon>
        <taxon>Alphaproteobacteria</taxon>
        <taxon>Acetobacterales</taxon>
        <taxon>Acetobacteraceae</taxon>
        <taxon>Plastoroseomonas</taxon>
    </lineage>
</organism>
<protein>
    <submittedName>
        <fullName evidence="1">Uncharacterized protein</fullName>
    </submittedName>
</protein>
<sequence length="120" mass="12672">MAQAARIPLGTGTTDPFHITCVMTTANVGRLKGATIAGAPIGLLIVSYDPTHKKWFEEFAPSSVPSFNATIANIDFADDTSAESGAIVQMVMLEAKPIIGQSASVTLALEPNKKVVKRWG</sequence>
<proteinExistence type="predicted"/>
<dbReference type="EMBL" id="JAAEDH010000005">
    <property type="protein sequence ID" value="MBR0654728.1"/>
    <property type="molecule type" value="Genomic_DNA"/>
</dbReference>
<dbReference type="RefSeq" id="WP_211873548.1">
    <property type="nucleotide sequence ID" value="NZ_JAAEDH010000005.1"/>
</dbReference>
<gene>
    <name evidence="1" type="ORF">GXW79_06515</name>
</gene>
<evidence type="ECO:0000313" key="1">
    <source>
        <dbReference type="EMBL" id="MBR0654728.1"/>
    </source>
</evidence>
<dbReference type="Proteomes" id="UP001196068">
    <property type="component" value="Unassembled WGS sequence"/>
</dbReference>
<name>A0AAF1JY75_9PROT</name>
<keyword evidence="2" id="KW-1185">Reference proteome</keyword>
<comment type="caution">
    <text evidence="1">The sequence shown here is derived from an EMBL/GenBank/DDBJ whole genome shotgun (WGS) entry which is preliminary data.</text>
</comment>
<evidence type="ECO:0000313" key="2">
    <source>
        <dbReference type="Proteomes" id="UP001196068"/>
    </source>
</evidence>
<reference evidence="1" key="1">
    <citation type="submission" date="2020-01" db="EMBL/GenBank/DDBJ databases">
        <authorList>
            <person name="Rat A."/>
        </authorList>
    </citation>
    <scope>NUCLEOTIDE SEQUENCE</scope>
    <source>
        <strain evidence="1">LMG 28251</strain>
    </source>
</reference>